<dbReference type="PANTHER" id="PTHR43585">
    <property type="entry name" value="FUMIPYRROLE BIOSYNTHESIS PROTEIN C"/>
    <property type="match status" value="1"/>
</dbReference>
<dbReference type="Gene3D" id="3.40.50.20">
    <property type="match status" value="1"/>
</dbReference>
<reference evidence="7" key="1">
    <citation type="submission" date="2017-08" db="EMBL/GenBank/DDBJ databases">
        <authorList>
            <person name="Varghese N."/>
            <person name="Submissions S."/>
        </authorList>
    </citation>
    <scope>NUCLEOTIDE SEQUENCE [LARGE SCALE GENOMIC DNA]</scope>
    <source>
        <strain evidence="7">USBA17B2</strain>
    </source>
</reference>
<evidence type="ECO:0000256" key="2">
    <source>
        <dbReference type="ARBA" id="ARBA00022741"/>
    </source>
</evidence>
<accession>A0A285VI50</accession>
<keyword evidence="2 4" id="KW-0547">Nucleotide-binding</keyword>
<keyword evidence="1" id="KW-0436">Ligase</keyword>
<dbReference type="SUPFAM" id="SSF56059">
    <property type="entry name" value="Glutathione synthetase ATP-binding domain-like"/>
    <property type="match status" value="1"/>
</dbReference>
<dbReference type="PANTHER" id="PTHR43585:SF2">
    <property type="entry name" value="ATP-GRASP ENZYME FSQD"/>
    <property type="match status" value="1"/>
</dbReference>
<name>A0A285VI50_9MICO</name>
<dbReference type="Gene3D" id="3.30.1490.20">
    <property type="entry name" value="ATP-grasp fold, A domain"/>
    <property type="match status" value="1"/>
</dbReference>
<dbReference type="SMART" id="SM01209">
    <property type="entry name" value="GARS_A"/>
    <property type="match status" value="1"/>
</dbReference>
<organism evidence="6 7">
    <name type="scientific">Ornithinimicrobium cerasi</name>
    <dbReference type="NCBI Taxonomy" id="2248773"/>
    <lineage>
        <taxon>Bacteria</taxon>
        <taxon>Bacillati</taxon>
        <taxon>Actinomycetota</taxon>
        <taxon>Actinomycetes</taxon>
        <taxon>Micrococcales</taxon>
        <taxon>Ornithinimicrobiaceae</taxon>
        <taxon>Ornithinimicrobium</taxon>
    </lineage>
</organism>
<dbReference type="InterPro" id="IPR013815">
    <property type="entry name" value="ATP_grasp_subdomain_1"/>
</dbReference>
<evidence type="ECO:0000259" key="5">
    <source>
        <dbReference type="PROSITE" id="PS50975"/>
    </source>
</evidence>
<dbReference type="RefSeq" id="WP_097187194.1">
    <property type="nucleotide sequence ID" value="NZ_OBQK01000002.1"/>
</dbReference>
<dbReference type="GO" id="GO:0016874">
    <property type="term" value="F:ligase activity"/>
    <property type="evidence" value="ECO:0007669"/>
    <property type="project" value="UniProtKB-KW"/>
</dbReference>
<evidence type="ECO:0000256" key="1">
    <source>
        <dbReference type="ARBA" id="ARBA00022598"/>
    </source>
</evidence>
<dbReference type="Proteomes" id="UP000219688">
    <property type="component" value="Unassembled WGS sequence"/>
</dbReference>
<dbReference type="InterPro" id="IPR052032">
    <property type="entry name" value="ATP-dep_AA_Ligase"/>
</dbReference>
<feature type="domain" description="ATP-grasp" evidence="5">
    <location>
        <begin position="115"/>
        <end position="309"/>
    </location>
</feature>
<proteinExistence type="predicted"/>
<dbReference type="InterPro" id="IPR011761">
    <property type="entry name" value="ATP-grasp"/>
</dbReference>
<protein>
    <submittedName>
        <fullName evidence="6">ATP-grasp domain-containing protein</fullName>
    </submittedName>
</protein>
<evidence type="ECO:0000256" key="4">
    <source>
        <dbReference type="PROSITE-ProRule" id="PRU00409"/>
    </source>
</evidence>
<dbReference type="AlphaFoldDB" id="A0A285VI50"/>
<dbReference type="InterPro" id="IPR003806">
    <property type="entry name" value="ATP-grasp_PylC-type"/>
</dbReference>
<sequence length="403" mass="44436">MNVVLLSPGFPLDVSSFTRALARTGARVIGIGDQPVGALPAMVRDHLVHYEHVPLADTAAVLAALRGLARHVRIDQVECLWEPYVVLAATIREHLDLPGMGVEEATWFRDKEVMKRVLDAAGVRTPRHAGATTVAEVWEAAEQVGYPLIVKPVAGAGSADTYRVDTPARLAEVQQMIQHVPRVSVEEFVEGEEFTYDTVCGDGEVLFENVSWYQPRPLEQRSHEWVSPMTIALRDKDDPGLAGGLDMGRRVLTALGFTSGFTHMEWYRTADGEVVFGEIGARPPGARTVDVMNYATDGDLFDTWALAVTTGQAPPLTHRFNAASLFKRAQGSGRITRVEGLERLLREEGEHVCVVDLLPVGTPRRDWRATLLSDGMVIARHPELPELMRVLGRFATELEMFAE</sequence>
<dbReference type="Gene3D" id="3.30.470.20">
    <property type="entry name" value="ATP-grasp fold, B domain"/>
    <property type="match status" value="1"/>
</dbReference>
<evidence type="ECO:0000256" key="3">
    <source>
        <dbReference type="ARBA" id="ARBA00022840"/>
    </source>
</evidence>
<keyword evidence="3 4" id="KW-0067">ATP-binding</keyword>
<evidence type="ECO:0000313" key="7">
    <source>
        <dbReference type="Proteomes" id="UP000219688"/>
    </source>
</evidence>
<dbReference type="Pfam" id="PF02655">
    <property type="entry name" value="ATP-grasp_3"/>
    <property type="match status" value="1"/>
</dbReference>
<keyword evidence="7" id="KW-1185">Reference proteome</keyword>
<evidence type="ECO:0000313" key="6">
    <source>
        <dbReference type="EMBL" id="SOC53784.1"/>
    </source>
</evidence>
<dbReference type="GO" id="GO:0005524">
    <property type="term" value="F:ATP binding"/>
    <property type="evidence" value="ECO:0007669"/>
    <property type="project" value="UniProtKB-UniRule"/>
</dbReference>
<dbReference type="GO" id="GO:0046872">
    <property type="term" value="F:metal ion binding"/>
    <property type="evidence" value="ECO:0007669"/>
    <property type="project" value="InterPro"/>
</dbReference>
<dbReference type="PROSITE" id="PS50975">
    <property type="entry name" value="ATP_GRASP"/>
    <property type="match status" value="1"/>
</dbReference>
<gene>
    <name evidence="6" type="ORF">SAMN05421879_102142</name>
</gene>
<dbReference type="EMBL" id="OBQK01000002">
    <property type="protein sequence ID" value="SOC53784.1"/>
    <property type="molecule type" value="Genomic_DNA"/>
</dbReference>